<proteinExistence type="predicted"/>
<keyword evidence="1" id="KW-0812">Transmembrane</keyword>
<keyword evidence="1" id="KW-0472">Membrane</keyword>
<gene>
    <name evidence="2" type="ordered locus">MODMU_2574</name>
</gene>
<evidence type="ECO:0000256" key="1">
    <source>
        <dbReference type="SAM" id="Phobius"/>
    </source>
</evidence>
<reference evidence="2 3" key="1">
    <citation type="journal article" date="2012" name="J. Bacteriol.">
        <title>Genome Sequence of Radiation-Resistant Modestobacter marinus Strain BC501, a Representative Actinobacterium That Thrives on Calcareous Stone Surfaces.</title>
        <authorList>
            <person name="Normand P."/>
            <person name="Gury J."/>
            <person name="Pujic P."/>
            <person name="Chouaia B."/>
            <person name="Crotti E."/>
            <person name="Brusetti L."/>
            <person name="Daffonchio D."/>
            <person name="Vacherie B."/>
            <person name="Barbe V."/>
            <person name="Medigue C."/>
            <person name="Calteau A."/>
            <person name="Ghodhbane-Gtari F."/>
            <person name="Essoussi I."/>
            <person name="Nouioui I."/>
            <person name="Abbassi-Ghozzi I."/>
            <person name="Gtari M."/>
        </authorList>
    </citation>
    <scope>NUCLEOTIDE SEQUENCE [LARGE SCALE GENOMIC DNA]</scope>
    <source>
        <strain evidence="3">BC 501</strain>
    </source>
</reference>
<dbReference type="HOGENOM" id="CLU_1600841_0_0_11"/>
<feature type="transmembrane region" description="Helical" evidence="1">
    <location>
        <begin position="6"/>
        <end position="25"/>
    </location>
</feature>
<dbReference type="EMBL" id="FO203431">
    <property type="protein sequence ID" value="CCH88003.1"/>
    <property type="molecule type" value="Genomic_DNA"/>
</dbReference>
<feature type="transmembrane region" description="Helical" evidence="1">
    <location>
        <begin position="127"/>
        <end position="144"/>
    </location>
</feature>
<dbReference type="STRING" id="477641.MODMU_2574"/>
<organism evidence="2 3">
    <name type="scientific">Modestobacter italicus (strain DSM 44449 / CECT 9708 / BC 501)</name>
    <dbReference type="NCBI Taxonomy" id="2732864"/>
    <lineage>
        <taxon>Bacteria</taxon>
        <taxon>Bacillati</taxon>
        <taxon>Actinomycetota</taxon>
        <taxon>Actinomycetes</taxon>
        <taxon>Geodermatophilales</taxon>
        <taxon>Geodermatophilaceae</taxon>
        <taxon>Modestobacter</taxon>
    </lineage>
</organism>
<dbReference type="Proteomes" id="UP000006461">
    <property type="component" value="Chromosome"/>
</dbReference>
<dbReference type="AlphaFoldDB" id="I4EX90"/>
<sequence length="166" mass="18436">MIISVLMAGVVVLVAVGGVGCGWWLPGRAGWSRRQARLDRDWRGLGERHRLDHRALARVRRAAYWGRALTDPAERAAAAEWAAREAGRRRAARTRGRRLVWLGVVLLYGAAMAGLVAAEVLGRLPGFPWWWAVSWACVLAVPLTETRWLDRAVRVNGDDRAPVGVR</sequence>
<evidence type="ECO:0000313" key="3">
    <source>
        <dbReference type="Proteomes" id="UP000006461"/>
    </source>
</evidence>
<protein>
    <submittedName>
        <fullName evidence="2">Uncharacterized protein</fullName>
    </submittedName>
</protein>
<name>I4EX90_MODI5</name>
<dbReference type="PATRIC" id="fig|477641.3.peg.2432"/>
<keyword evidence="1" id="KW-1133">Transmembrane helix</keyword>
<evidence type="ECO:0000313" key="2">
    <source>
        <dbReference type="EMBL" id="CCH88003.1"/>
    </source>
</evidence>
<dbReference type="KEGG" id="mmar:MODMU_2574"/>
<feature type="transmembrane region" description="Helical" evidence="1">
    <location>
        <begin position="99"/>
        <end position="121"/>
    </location>
</feature>
<keyword evidence="3" id="KW-1185">Reference proteome</keyword>
<accession>I4EX90</accession>